<evidence type="ECO:0000256" key="3">
    <source>
        <dbReference type="SAM" id="MobiDB-lite"/>
    </source>
</evidence>
<dbReference type="GO" id="GO:0004553">
    <property type="term" value="F:hydrolase activity, hydrolyzing O-glycosyl compounds"/>
    <property type="evidence" value="ECO:0007669"/>
    <property type="project" value="InterPro"/>
</dbReference>
<dbReference type="SUPFAM" id="SSF51445">
    <property type="entry name" value="(Trans)glycosidases"/>
    <property type="match status" value="1"/>
</dbReference>
<dbReference type="PROSITE" id="PS50022">
    <property type="entry name" value="FA58C_3"/>
    <property type="match status" value="2"/>
</dbReference>
<dbReference type="InterPro" id="IPR017853">
    <property type="entry name" value="GH"/>
</dbReference>
<feature type="domain" description="F5/8 type C" evidence="5">
    <location>
        <begin position="788"/>
        <end position="943"/>
    </location>
</feature>
<evidence type="ECO:0000313" key="7">
    <source>
        <dbReference type="Proteomes" id="UP000612456"/>
    </source>
</evidence>
<gene>
    <name evidence="6" type="ORF">GCM10010911_04060</name>
</gene>
<feature type="signal peptide" evidence="4">
    <location>
        <begin position="1"/>
        <end position="28"/>
    </location>
</feature>
<dbReference type="Gene3D" id="2.60.120.260">
    <property type="entry name" value="Galactose-binding domain-like"/>
    <property type="match status" value="3"/>
</dbReference>
<proteinExistence type="predicted"/>
<keyword evidence="1" id="KW-0378">Hydrolase</keyword>
<evidence type="ECO:0000256" key="1">
    <source>
        <dbReference type="ARBA" id="ARBA00022801"/>
    </source>
</evidence>
<keyword evidence="2" id="KW-0326">Glycosidase</keyword>
<sequence>MIKKTNVLLASCLLAAVLLFCLPKAALAVNDIDIVASNSIVNANIVGLGWNNINLWPEGSENRWPEEMFLKSFTNEDWNKFFGLLAWTNPALIRQEVRIEDYQPTQNNINWNNEQMNRLRKLLDKYQEFGIKVYLNVWRPPAWDRNPYNADNFAQEIADLVYRMRVTEGYDNIVGVATGNEPDQEEVTQADYPDPYWAVYPKLSAKLTTLGIKDVIKIYGPETASYQGNDTTIDSMLNKYGNVLDMYTDHIYTSDYTNAVNGLSARASSLNSRYGHDVPVLVTEYAPNGLHPSRNTDTLYGGVLYDTGQLIARGLNKGVDGFLRWSWSGRDALEETVFKAQTGLDHWDPDYYFKPSDHLYYPHAVQSRYINSGWNVLSTNVLDGIGGIYASVLRSPDNAQTTVLLTNINDSAKTAGLNLSALPGAPGSLNNVMVTGPKSKMVSGTSVSLTGGAGTITLPPNSIVTLTTLPLGNLNDPINLYSLARPYNLAWKKTVTAGTSVENHGWNKSKAVDGQRHSLTDIYGWTSLPSSSNHTEWIQVDLGDSYAVNEVNLFARNDSGHMGDSFPIDFTIQTSNDNTNWTTVVTRTNYPLPAAAQNSFTFATQTARYVKIVGTKLRPVGTEYRMTLAEIEVYANGSPSPAPSPAPTPPPGSNLVTNPGFEMDGSTNGLAGWITTGANPEADGSQPGGHTGSYELVHYKGSAYQVYTYQKLKGLSNGIYTLKAWVKNDFGGQGTAYMQAKNFGGAAATVNIPTSSAWTQISIPNIQVTNGECTIGFYSNSPSSWYLVDDVEFNQVNVALNKTVTASSSVENFGWAKTSVVDGQTNSTSSSMGWSSSSSNTVNHTEWVKVDLGAVSAIHHINLYSRSDELGRNFPVDFTIQTSTDNTTWTTVAARTNYTLPAAAKQSFSFATGNARYVKIEGTNLRMAPNNTYNMAFAEIEVY</sequence>
<dbReference type="InterPro" id="IPR001547">
    <property type="entry name" value="Glyco_hydro_5"/>
</dbReference>
<dbReference type="RefSeq" id="WP_188988629.1">
    <property type="nucleotide sequence ID" value="NZ_BMHP01000001.1"/>
</dbReference>
<dbReference type="PANTHER" id="PTHR45713">
    <property type="entry name" value="FTP DOMAIN-CONTAINING PROTEIN"/>
    <property type="match status" value="1"/>
</dbReference>
<dbReference type="GO" id="GO:0000272">
    <property type="term" value="P:polysaccharide catabolic process"/>
    <property type="evidence" value="ECO:0007669"/>
    <property type="project" value="InterPro"/>
</dbReference>
<reference evidence="6" key="1">
    <citation type="journal article" date="2014" name="Int. J. Syst. Evol. Microbiol.">
        <title>Complete genome sequence of Corynebacterium casei LMG S-19264T (=DSM 44701T), isolated from a smear-ripened cheese.</title>
        <authorList>
            <consortium name="US DOE Joint Genome Institute (JGI-PGF)"/>
            <person name="Walter F."/>
            <person name="Albersmeier A."/>
            <person name="Kalinowski J."/>
            <person name="Ruckert C."/>
        </authorList>
    </citation>
    <scope>NUCLEOTIDE SEQUENCE</scope>
    <source>
        <strain evidence="6">CGMCC 1.15178</strain>
    </source>
</reference>
<dbReference type="AlphaFoldDB" id="A0A916YL47"/>
<keyword evidence="4" id="KW-0732">Signal</keyword>
<dbReference type="Proteomes" id="UP000612456">
    <property type="component" value="Unassembled WGS sequence"/>
</dbReference>
<dbReference type="PANTHER" id="PTHR45713:SF6">
    <property type="entry name" value="F5_8 TYPE C DOMAIN-CONTAINING PROTEIN"/>
    <property type="match status" value="1"/>
</dbReference>
<evidence type="ECO:0000259" key="5">
    <source>
        <dbReference type="PROSITE" id="PS50022"/>
    </source>
</evidence>
<dbReference type="SUPFAM" id="SSF49785">
    <property type="entry name" value="Galactose-binding domain-like"/>
    <property type="match status" value="2"/>
</dbReference>
<dbReference type="Pfam" id="PF00754">
    <property type="entry name" value="F5_F8_type_C"/>
    <property type="match status" value="2"/>
</dbReference>
<feature type="compositionally biased region" description="Pro residues" evidence="3">
    <location>
        <begin position="640"/>
        <end position="652"/>
    </location>
</feature>
<evidence type="ECO:0000256" key="4">
    <source>
        <dbReference type="SAM" id="SignalP"/>
    </source>
</evidence>
<evidence type="ECO:0000313" key="6">
    <source>
        <dbReference type="EMBL" id="GGD49717.1"/>
    </source>
</evidence>
<organism evidence="6 7">
    <name type="scientific">Paenibacillus nasutitermitis</name>
    <dbReference type="NCBI Taxonomy" id="1652958"/>
    <lineage>
        <taxon>Bacteria</taxon>
        <taxon>Bacillati</taxon>
        <taxon>Bacillota</taxon>
        <taxon>Bacilli</taxon>
        <taxon>Bacillales</taxon>
        <taxon>Paenibacillaceae</taxon>
        <taxon>Paenibacillus</taxon>
    </lineage>
</organism>
<comment type="caution">
    <text evidence="6">The sequence shown here is derived from an EMBL/GenBank/DDBJ whole genome shotgun (WGS) entry which is preliminary data.</text>
</comment>
<dbReference type="InterPro" id="IPR051941">
    <property type="entry name" value="BG_Antigen-Binding_Lectin"/>
</dbReference>
<protein>
    <recommendedName>
        <fullName evidence="5">F5/8 type C domain-containing protein</fullName>
    </recommendedName>
</protein>
<dbReference type="EMBL" id="BMHP01000001">
    <property type="protein sequence ID" value="GGD49717.1"/>
    <property type="molecule type" value="Genomic_DNA"/>
</dbReference>
<dbReference type="InterPro" id="IPR013780">
    <property type="entry name" value="Glyco_hydro_b"/>
</dbReference>
<feature type="domain" description="F5/8 type C" evidence="5">
    <location>
        <begin position="478"/>
        <end position="636"/>
    </location>
</feature>
<feature type="region of interest" description="Disordered" evidence="3">
    <location>
        <begin position="638"/>
        <end position="690"/>
    </location>
</feature>
<dbReference type="Gene3D" id="2.60.40.1180">
    <property type="entry name" value="Golgi alpha-mannosidase II"/>
    <property type="match status" value="1"/>
</dbReference>
<reference evidence="6" key="2">
    <citation type="submission" date="2020-09" db="EMBL/GenBank/DDBJ databases">
        <authorList>
            <person name="Sun Q."/>
            <person name="Zhou Y."/>
        </authorList>
    </citation>
    <scope>NUCLEOTIDE SEQUENCE</scope>
    <source>
        <strain evidence="6">CGMCC 1.15178</strain>
    </source>
</reference>
<dbReference type="Gene3D" id="3.20.20.80">
    <property type="entry name" value="Glycosidases"/>
    <property type="match status" value="1"/>
</dbReference>
<dbReference type="InterPro" id="IPR008979">
    <property type="entry name" value="Galactose-bd-like_sf"/>
</dbReference>
<dbReference type="InterPro" id="IPR000421">
    <property type="entry name" value="FA58C"/>
</dbReference>
<feature type="chain" id="PRO_5037379684" description="F5/8 type C domain-containing protein" evidence="4">
    <location>
        <begin position="29"/>
        <end position="943"/>
    </location>
</feature>
<evidence type="ECO:0000256" key="2">
    <source>
        <dbReference type="ARBA" id="ARBA00023295"/>
    </source>
</evidence>
<name>A0A916YL47_9BACL</name>
<dbReference type="Pfam" id="PF00150">
    <property type="entry name" value="Cellulase"/>
    <property type="match status" value="1"/>
</dbReference>
<keyword evidence="7" id="KW-1185">Reference proteome</keyword>
<accession>A0A916YL47</accession>